<dbReference type="PANTHER" id="PTHR21180:SF32">
    <property type="entry name" value="ENDONUCLEASE_EXONUCLEASE_PHOSPHATASE FAMILY DOMAIN-CONTAINING PROTEIN 1"/>
    <property type="match status" value="1"/>
</dbReference>
<keyword evidence="2" id="KW-0812">Transmembrane</keyword>
<reference evidence="4 5" key="1">
    <citation type="submission" date="2018-08" db="EMBL/GenBank/DDBJ databases">
        <title>Bacillus chawlae sp. nov., Bacillus glennii sp. nov., and Bacillus saganii sp. nov. Isolated from the Vehicle Assembly Building at Kennedy Space Center where the Viking Spacecraft were Assembled.</title>
        <authorList>
            <person name="Seuylemezian A."/>
            <person name="Vaishampayan P."/>
        </authorList>
    </citation>
    <scope>NUCLEOTIDE SEQUENCE [LARGE SCALE GENOMIC DNA]</scope>
    <source>
        <strain evidence="4 5">V44-8</strain>
    </source>
</reference>
<dbReference type="Proteomes" id="UP000262939">
    <property type="component" value="Unassembled WGS sequence"/>
</dbReference>
<dbReference type="InterPro" id="IPR004509">
    <property type="entry name" value="Competence_ComEA_HhH"/>
</dbReference>
<dbReference type="Pfam" id="PF12836">
    <property type="entry name" value="HHH_3"/>
    <property type="match status" value="1"/>
</dbReference>
<keyword evidence="2" id="KW-1133">Transmembrane helix</keyword>
<dbReference type="Pfam" id="PF10531">
    <property type="entry name" value="SLBB"/>
    <property type="match status" value="1"/>
</dbReference>
<dbReference type="OrthoDB" id="9790239at2"/>
<dbReference type="EMBL" id="QVTD01000003">
    <property type="protein sequence ID" value="RFU65778.1"/>
    <property type="molecule type" value="Genomic_DNA"/>
</dbReference>
<evidence type="ECO:0000256" key="2">
    <source>
        <dbReference type="SAM" id="Phobius"/>
    </source>
</evidence>
<evidence type="ECO:0000259" key="3">
    <source>
        <dbReference type="SMART" id="SM00278"/>
    </source>
</evidence>
<evidence type="ECO:0000313" key="5">
    <source>
        <dbReference type="Proteomes" id="UP000262939"/>
    </source>
</evidence>
<dbReference type="Gene3D" id="1.10.150.280">
    <property type="entry name" value="AF1531-like domain"/>
    <property type="match status" value="1"/>
</dbReference>
<dbReference type="SUPFAM" id="SSF47781">
    <property type="entry name" value="RuvA domain 2-like"/>
    <property type="match status" value="1"/>
</dbReference>
<dbReference type="AlphaFoldDB" id="A0A372LHL0"/>
<protein>
    <submittedName>
        <fullName evidence="4">Competence protein ComEA</fullName>
    </submittedName>
</protein>
<dbReference type="Gene3D" id="3.10.560.10">
    <property type="entry name" value="Outer membrane lipoprotein wza domain like"/>
    <property type="match status" value="1"/>
</dbReference>
<dbReference type="RefSeq" id="WP_117321949.1">
    <property type="nucleotide sequence ID" value="NZ_QVTD01000003.1"/>
</dbReference>
<keyword evidence="5" id="KW-1185">Reference proteome</keyword>
<feature type="region of interest" description="Disordered" evidence="1">
    <location>
        <begin position="46"/>
        <end position="69"/>
    </location>
</feature>
<proteinExistence type="predicted"/>
<sequence length="220" mass="23209">MNTPRDKKLGVLFLILVISIAGYYFYQQSPQVTEKGVLSVEGEPGFTAGETGFEDGSKISGTPGEPKEPQIMKVDVKGEVKTPGVFVAKHGDRVIDVIAQAGNFTGKADKDQVNLAQLVEDQMVIYVPEIGEAPGSSAASMQAKISGSAANGGSAGVKVNINTAEAAELETLSGIGPSKSSAIIEYREKNGPFQKIEDLKNITGIGDKTFEKLMDSISVK</sequence>
<dbReference type="GO" id="GO:0006281">
    <property type="term" value="P:DNA repair"/>
    <property type="evidence" value="ECO:0007669"/>
    <property type="project" value="InterPro"/>
</dbReference>
<accession>A0A372LHL0</accession>
<evidence type="ECO:0000313" key="4">
    <source>
        <dbReference type="EMBL" id="RFU65778.1"/>
    </source>
</evidence>
<dbReference type="NCBIfam" id="TIGR00426">
    <property type="entry name" value="competence protein ComEA helix-hairpin-helix repeat region"/>
    <property type="match status" value="1"/>
</dbReference>
<evidence type="ECO:0000256" key="1">
    <source>
        <dbReference type="SAM" id="MobiDB-lite"/>
    </source>
</evidence>
<dbReference type="InterPro" id="IPR019554">
    <property type="entry name" value="Soluble_ligand-bd"/>
</dbReference>
<feature type="transmembrane region" description="Helical" evidence="2">
    <location>
        <begin position="9"/>
        <end position="26"/>
    </location>
</feature>
<dbReference type="GO" id="GO:0015628">
    <property type="term" value="P:protein secretion by the type II secretion system"/>
    <property type="evidence" value="ECO:0007669"/>
    <property type="project" value="TreeGrafter"/>
</dbReference>
<dbReference type="PANTHER" id="PTHR21180">
    <property type="entry name" value="ENDONUCLEASE/EXONUCLEASE/PHOSPHATASE FAMILY DOMAIN-CONTAINING PROTEIN 1"/>
    <property type="match status" value="1"/>
</dbReference>
<gene>
    <name evidence="4" type="ORF">D0466_07865</name>
</gene>
<feature type="domain" description="Helix-hairpin-helix DNA-binding motif class 1" evidence="3">
    <location>
        <begin position="167"/>
        <end position="186"/>
    </location>
</feature>
<organism evidence="4 5">
    <name type="scientific">Peribacillus glennii</name>
    <dbReference type="NCBI Taxonomy" id="2303991"/>
    <lineage>
        <taxon>Bacteria</taxon>
        <taxon>Bacillati</taxon>
        <taxon>Bacillota</taxon>
        <taxon>Bacilli</taxon>
        <taxon>Bacillales</taxon>
        <taxon>Bacillaceae</taxon>
        <taxon>Peribacillus</taxon>
    </lineage>
</organism>
<dbReference type="InterPro" id="IPR010994">
    <property type="entry name" value="RuvA_2-like"/>
</dbReference>
<dbReference type="InterPro" id="IPR051675">
    <property type="entry name" value="Endo/Exo/Phosphatase_dom_1"/>
</dbReference>
<dbReference type="GO" id="GO:0003677">
    <property type="term" value="F:DNA binding"/>
    <property type="evidence" value="ECO:0007669"/>
    <property type="project" value="InterPro"/>
</dbReference>
<keyword evidence="2" id="KW-0472">Membrane</keyword>
<feature type="domain" description="Helix-hairpin-helix DNA-binding motif class 1" evidence="3">
    <location>
        <begin position="197"/>
        <end position="216"/>
    </location>
</feature>
<comment type="caution">
    <text evidence="4">The sequence shown here is derived from an EMBL/GenBank/DDBJ whole genome shotgun (WGS) entry which is preliminary data.</text>
</comment>
<dbReference type="GO" id="GO:0015627">
    <property type="term" value="C:type II protein secretion system complex"/>
    <property type="evidence" value="ECO:0007669"/>
    <property type="project" value="TreeGrafter"/>
</dbReference>
<name>A0A372LHL0_9BACI</name>
<dbReference type="InterPro" id="IPR003583">
    <property type="entry name" value="Hlx-hairpin-Hlx_DNA-bd_motif"/>
</dbReference>
<dbReference type="SMART" id="SM00278">
    <property type="entry name" value="HhH1"/>
    <property type="match status" value="2"/>
</dbReference>